<evidence type="ECO:0000256" key="1">
    <source>
        <dbReference type="SAM" id="MobiDB-lite"/>
    </source>
</evidence>
<dbReference type="EMBL" id="ABJB010141257">
    <property type="status" value="NOT_ANNOTATED_CDS"/>
    <property type="molecule type" value="Genomic_DNA"/>
</dbReference>
<feature type="region of interest" description="Disordered" evidence="1">
    <location>
        <begin position="1"/>
        <end position="55"/>
    </location>
</feature>
<protein>
    <submittedName>
        <fullName evidence="2 3">Uncharacterized protein</fullName>
    </submittedName>
</protein>
<dbReference type="HOGENOM" id="CLU_2500434_0_0_1"/>
<accession>B7QEB1</accession>
<dbReference type="EMBL" id="DS919878">
    <property type="protein sequence ID" value="EEC17183.1"/>
    <property type="molecule type" value="Genomic_DNA"/>
</dbReference>
<reference evidence="3" key="2">
    <citation type="submission" date="2020-05" db="UniProtKB">
        <authorList>
            <consortium name="EnsemblMetazoa"/>
        </authorList>
    </citation>
    <scope>IDENTIFICATION</scope>
    <source>
        <strain evidence="3">wikel</strain>
    </source>
</reference>
<dbReference type="EnsemblMetazoa" id="ISCW012106-RA">
    <property type="protein sequence ID" value="ISCW012106-PA"/>
    <property type="gene ID" value="ISCW012106"/>
</dbReference>
<dbReference type="InParanoid" id="B7QEB1"/>
<evidence type="ECO:0000313" key="4">
    <source>
        <dbReference type="Proteomes" id="UP000001555"/>
    </source>
</evidence>
<reference evidence="2 4" key="1">
    <citation type="submission" date="2008-03" db="EMBL/GenBank/DDBJ databases">
        <title>Annotation of Ixodes scapularis.</title>
        <authorList>
            <consortium name="Ixodes scapularis Genome Project Consortium"/>
            <person name="Caler E."/>
            <person name="Hannick L.I."/>
            <person name="Bidwell S."/>
            <person name="Joardar V."/>
            <person name="Thiagarajan M."/>
            <person name="Amedeo P."/>
            <person name="Galinsky K.J."/>
            <person name="Schobel S."/>
            <person name="Inman J."/>
            <person name="Hostetler J."/>
            <person name="Miller J."/>
            <person name="Hammond M."/>
            <person name="Megy K."/>
            <person name="Lawson D."/>
            <person name="Kodira C."/>
            <person name="Sutton G."/>
            <person name="Meyer J."/>
            <person name="Hill C.A."/>
            <person name="Birren B."/>
            <person name="Nene V."/>
            <person name="Collins F."/>
            <person name="Alarcon-Chaidez F."/>
            <person name="Wikel S."/>
            <person name="Strausberg R."/>
        </authorList>
    </citation>
    <scope>NUCLEOTIDE SEQUENCE [LARGE SCALE GENOMIC DNA]</scope>
    <source>
        <strain evidence="4">Wikel</strain>
        <strain evidence="2">Wikel colony</strain>
    </source>
</reference>
<dbReference type="AlphaFoldDB" id="B7QEB1"/>
<dbReference type="VEuPathDB" id="VectorBase:ISCI012106"/>
<evidence type="ECO:0000313" key="3">
    <source>
        <dbReference type="EnsemblMetazoa" id="ISCW012106-PA"/>
    </source>
</evidence>
<dbReference type="EMBL" id="ABJB010416718">
    <property type="status" value="NOT_ANNOTATED_CDS"/>
    <property type="molecule type" value="Genomic_DNA"/>
</dbReference>
<dbReference type="PaxDb" id="6945-B7QEB1"/>
<organism>
    <name type="scientific">Ixodes scapularis</name>
    <name type="common">Black-legged tick</name>
    <name type="synonym">Deer tick</name>
    <dbReference type="NCBI Taxonomy" id="6945"/>
    <lineage>
        <taxon>Eukaryota</taxon>
        <taxon>Metazoa</taxon>
        <taxon>Ecdysozoa</taxon>
        <taxon>Arthropoda</taxon>
        <taxon>Chelicerata</taxon>
        <taxon>Arachnida</taxon>
        <taxon>Acari</taxon>
        <taxon>Parasitiformes</taxon>
        <taxon>Ixodida</taxon>
        <taxon>Ixodoidea</taxon>
        <taxon>Ixodidae</taxon>
        <taxon>Ixodinae</taxon>
        <taxon>Ixodes</taxon>
    </lineage>
</organism>
<dbReference type="Proteomes" id="UP000001555">
    <property type="component" value="Unassembled WGS sequence"/>
</dbReference>
<gene>
    <name evidence="2" type="ORF">IscW_ISCW012106</name>
</gene>
<sequence>MNQHQKTQSDKGLGIQNFALAERRSGYRPASRVSTASSQRRNSPNHFPPPSGPGDFVACTVHVFRNRRAPKAGASRARLRCDDDRF</sequence>
<feature type="compositionally biased region" description="Polar residues" evidence="1">
    <location>
        <begin position="32"/>
        <end position="45"/>
    </location>
</feature>
<evidence type="ECO:0000313" key="2">
    <source>
        <dbReference type="EMBL" id="EEC17183.1"/>
    </source>
</evidence>
<proteinExistence type="predicted"/>
<keyword evidence="4" id="KW-1185">Reference proteome</keyword>
<name>B7QEB1_IXOSC</name>
<dbReference type="VEuPathDB" id="VectorBase:ISCW012106"/>